<dbReference type="Proteomes" id="UP000008888">
    <property type="component" value="Chromosome"/>
</dbReference>
<evidence type="ECO:0008006" key="3">
    <source>
        <dbReference type="Google" id="ProtNLM"/>
    </source>
</evidence>
<accession>G0A151</accession>
<evidence type="ECO:0000313" key="2">
    <source>
        <dbReference type="Proteomes" id="UP000008888"/>
    </source>
</evidence>
<dbReference type="KEGG" id="mmt:Metme_4118"/>
<dbReference type="InterPro" id="IPR011990">
    <property type="entry name" value="TPR-like_helical_dom_sf"/>
</dbReference>
<dbReference type="AlphaFoldDB" id="G0A151"/>
<dbReference type="RefSeq" id="WP_013820687.1">
    <property type="nucleotide sequence ID" value="NC_015572.1"/>
</dbReference>
<evidence type="ECO:0000313" key="1">
    <source>
        <dbReference type="EMBL" id="AEG02471.1"/>
    </source>
</evidence>
<dbReference type="Gene3D" id="1.25.40.10">
    <property type="entry name" value="Tetratricopeptide repeat domain"/>
    <property type="match status" value="1"/>
</dbReference>
<dbReference type="SUPFAM" id="SSF48452">
    <property type="entry name" value="TPR-like"/>
    <property type="match status" value="1"/>
</dbReference>
<reference evidence="2" key="3">
    <citation type="submission" date="2011-05" db="EMBL/GenBank/DDBJ databases">
        <title>Complete sequence of Methylomonas methanica MC09.</title>
        <authorList>
            <consortium name="US DOE Joint Genome Institute"/>
            <person name="Lucas S."/>
            <person name="Han J."/>
            <person name="Lapidus A."/>
            <person name="Cheng J.-F."/>
            <person name="Goodwin L."/>
            <person name="Pitluck S."/>
            <person name="Peters L."/>
            <person name="Mikhailova N."/>
            <person name="Teshima H."/>
            <person name="Han C."/>
            <person name="Tapia R."/>
            <person name="Land M."/>
            <person name="Hauser L."/>
            <person name="Kyrpides N."/>
            <person name="Ivanova N."/>
            <person name="Pagani I."/>
            <person name="Stein L."/>
            <person name="Woyke T."/>
        </authorList>
    </citation>
    <scope>NUCLEOTIDE SEQUENCE [LARGE SCALE GENOMIC DNA]</scope>
    <source>
        <strain evidence="2">MC09</strain>
    </source>
</reference>
<dbReference type="HOGENOM" id="CLU_1128041_0_0_6"/>
<gene>
    <name evidence="1" type="ordered locus">Metme_4118</name>
</gene>
<sequence>MTLKSQTISNKLIDEFCACLASKKTPSEFEVARFKREANKLKAIDPSTAAALHGIIACLDGNLDECKKQHEHAIRLDSSFINYSRYFASLFNLGRYQDAYDWLNKGLLKYPDSPELLTEAITTSYFLGLYDKVVEHSKTLEKLRMLELESKTMNYLSQAIFMLQMKITVETWHQLSLIMEDVRLKHGVRIEEVSLIKSEDGLFKWIETNADVDTTVNMNLELCEKMAEANDFDLGNVAVAFRVCQN</sequence>
<name>G0A151_METMM</name>
<reference key="2">
    <citation type="submission" date="2011-05" db="EMBL/GenBank/DDBJ databases">
        <title>Complete genome sequence of the aerobic marine methanotroph Methylomonas methanica MC09.</title>
        <authorList>
            <person name="Boden R."/>
            <person name="Cunliffe M."/>
            <person name="Scanlan J."/>
            <person name="Moussard H."/>
            <person name="Kits K.D."/>
            <person name="Klotz M."/>
            <person name="Jetten M."/>
            <person name="Vuilleumier S."/>
            <person name="Han J."/>
            <person name="Peters L."/>
            <person name="Mikhailova N."/>
            <person name="Teshima H."/>
            <person name="Tapia R."/>
            <person name="Kyrpides N."/>
            <person name="Ivanova N."/>
            <person name="Pagani I."/>
            <person name="Cheng J.-F."/>
            <person name="Goodwin L."/>
            <person name="Han C."/>
            <person name="Hauser L."/>
            <person name="Land M."/>
            <person name="Lapidus A."/>
            <person name="Lucas S."/>
            <person name="Pitluck S."/>
            <person name="Woyke T."/>
            <person name="Stein L.Y."/>
            <person name="Murrell C."/>
        </authorList>
    </citation>
    <scope>NUCLEOTIDE SEQUENCE</scope>
    <source>
        <strain>MC09</strain>
    </source>
</reference>
<organism evidence="1 2">
    <name type="scientific">Methylomonas methanica (strain DSM 25384 / MC09)</name>
    <dbReference type="NCBI Taxonomy" id="857087"/>
    <lineage>
        <taxon>Bacteria</taxon>
        <taxon>Pseudomonadati</taxon>
        <taxon>Pseudomonadota</taxon>
        <taxon>Gammaproteobacteria</taxon>
        <taxon>Methylococcales</taxon>
        <taxon>Methylococcaceae</taxon>
        <taxon>Methylomonas</taxon>
    </lineage>
</organism>
<proteinExistence type="predicted"/>
<keyword evidence="2" id="KW-1185">Reference proteome</keyword>
<dbReference type="eggNOG" id="ENOG502ZGSN">
    <property type="taxonomic scope" value="Bacteria"/>
</dbReference>
<dbReference type="EMBL" id="CP002738">
    <property type="protein sequence ID" value="AEG02471.1"/>
    <property type="molecule type" value="Genomic_DNA"/>
</dbReference>
<dbReference type="OrthoDB" id="9958297at2"/>
<reference evidence="1 2" key="1">
    <citation type="journal article" date="2011" name="J. Bacteriol.">
        <title>Complete Genome Sequence of the Aerobic Marine Methanotroph Methylomonas methanica MC09.</title>
        <authorList>
            <person name="Boden R."/>
            <person name="Cunliffe M."/>
            <person name="Scanlan J."/>
            <person name="Moussard H."/>
            <person name="Kits K.D."/>
            <person name="Klotz M.G."/>
            <person name="Jetten M.S."/>
            <person name="Vuilleumier S."/>
            <person name="Han J."/>
            <person name="Peters L."/>
            <person name="Mikhailova N."/>
            <person name="Teshima H."/>
            <person name="Tapia R."/>
            <person name="Kyrpides N."/>
            <person name="Ivanova N."/>
            <person name="Pagani I."/>
            <person name="Cheng J.F."/>
            <person name="Goodwin L."/>
            <person name="Han C."/>
            <person name="Hauser L."/>
            <person name="Land M.L."/>
            <person name="Lapidus A."/>
            <person name="Lucas S."/>
            <person name="Pitluck S."/>
            <person name="Woyke T."/>
            <person name="Stein L."/>
            <person name="Murrell J.C."/>
        </authorList>
    </citation>
    <scope>NUCLEOTIDE SEQUENCE [LARGE SCALE GENOMIC DNA]</scope>
    <source>
        <strain evidence="1 2">MC09</strain>
    </source>
</reference>
<protein>
    <recommendedName>
        <fullName evidence="3">Tetratricopeptide repeat protein</fullName>
    </recommendedName>
</protein>